<comment type="caution">
    <text evidence="3">The sequence shown here is derived from an EMBL/GenBank/DDBJ whole genome shotgun (WGS) entry which is preliminary data.</text>
</comment>
<dbReference type="Proteomes" id="UP000322915">
    <property type="component" value="Unassembled WGS sequence"/>
</dbReference>
<keyword evidence="1" id="KW-0812">Transmembrane</keyword>
<accession>A0A063KVK5</accession>
<evidence type="ECO:0000313" key="5">
    <source>
        <dbReference type="Proteomes" id="UP000027154"/>
    </source>
</evidence>
<evidence type="ECO:0000313" key="4">
    <source>
        <dbReference type="EMBL" id="KDC52880.1"/>
    </source>
</evidence>
<dbReference type="OrthoDB" id="6316103at2"/>
<name>A0A063KVK5_9GAMM</name>
<protein>
    <recommendedName>
        <fullName evidence="8">Orphan protein</fullName>
    </recommendedName>
</protein>
<dbReference type="Proteomes" id="UP000027154">
    <property type="component" value="Unassembled WGS sequence"/>
</dbReference>
<keyword evidence="1" id="KW-0472">Membrane</keyword>
<dbReference type="Proteomes" id="UP000324162">
    <property type="component" value="Unassembled WGS sequence"/>
</dbReference>
<evidence type="ECO:0000313" key="6">
    <source>
        <dbReference type="Proteomes" id="UP000322915"/>
    </source>
</evidence>
<gene>
    <name evidence="4" type="ORF">DC53_02840</name>
    <name evidence="3" type="ORF">EU508_02990</name>
    <name evidence="2" type="ORF">EU509_13810</name>
</gene>
<feature type="transmembrane region" description="Helical" evidence="1">
    <location>
        <begin position="12"/>
        <end position="33"/>
    </location>
</feature>
<dbReference type="EMBL" id="SEUJ01000073">
    <property type="protein sequence ID" value="KAA1154190.1"/>
    <property type="molecule type" value="Genomic_DNA"/>
</dbReference>
<evidence type="ECO:0000313" key="2">
    <source>
        <dbReference type="EMBL" id="KAA1154190.1"/>
    </source>
</evidence>
<sequence>MTEQPHVGLSLVNKAPLGMLVTAIVAVLANALFSLNLITLGHAIAGGILCGALLLAYWLGKGGLFFVLGVSTPLILVLFTPIAKSAALLNLVSGFFFGFCLVLVIYKFLPIKSER</sequence>
<evidence type="ECO:0008006" key="8">
    <source>
        <dbReference type="Google" id="ProtNLM"/>
    </source>
</evidence>
<evidence type="ECO:0000313" key="7">
    <source>
        <dbReference type="Proteomes" id="UP000324162"/>
    </source>
</evidence>
<feature type="transmembrane region" description="Helical" evidence="1">
    <location>
        <begin position="64"/>
        <end position="82"/>
    </location>
</feature>
<proteinExistence type="predicted"/>
<dbReference type="EMBL" id="JJNZ01000008">
    <property type="protein sequence ID" value="KDC52880.1"/>
    <property type="molecule type" value="Genomic_DNA"/>
</dbReference>
<dbReference type="RefSeq" id="WP_007376793.1">
    <property type="nucleotide sequence ID" value="NZ_JJNZ01000008.1"/>
</dbReference>
<organism evidence="3 7">
    <name type="scientific">Pseudoalteromonas fuliginea</name>
    <dbReference type="NCBI Taxonomy" id="1872678"/>
    <lineage>
        <taxon>Bacteria</taxon>
        <taxon>Pseudomonadati</taxon>
        <taxon>Pseudomonadota</taxon>
        <taxon>Gammaproteobacteria</taxon>
        <taxon>Alteromonadales</taxon>
        <taxon>Pseudoalteromonadaceae</taxon>
        <taxon>Pseudoalteromonas</taxon>
    </lineage>
</organism>
<dbReference type="AlphaFoldDB" id="A0A063KVK5"/>
<evidence type="ECO:0000313" key="3">
    <source>
        <dbReference type="EMBL" id="KAA1163830.1"/>
    </source>
</evidence>
<reference evidence="6 7" key="2">
    <citation type="submission" date="2019-01" db="EMBL/GenBank/DDBJ databases">
        <title>Genome sequences of marine Pseudoalteromonas species.</title>
        <authorList>
            <person name="Boraston A.B."/>
            <person name="Hehemann J.-H."/>
            <person name="Vickers C.J."/>
            <person name="Salama-Alber O."/>
            <person name="Abe K."/>
            <person name="Hettle A.J."/>
        </authorList>
    </citation>
    <scope>NUCLEOTIDE SEQUENCE [LARGE SCALE GENOMIC DNA]</scope>
    <source>
        <strain evidence="3 7">PS42</strain>
        <strain evidence="2 6">PS47</strain>
    </source>
</reference>
<feature type="transmembrane region" description="Helical" evidence="1">
    <location>
        <begin position="88"/>
        <end position="109"/>
    </location>
</feature>
<keyword evidence="6" id="KW-1185">Reference proteome</keyword>
<reference evidence="4 5" key="1">
    <citation type="submission" date="2014-04" db="EMBL/GenBank/DDBJ databases">
        <title>Pseudoalteromonas galatheae sp. nov., isolated from a deep-sea polychaete near Canal Concepcion, Chile.</title>
        <authorList>
            <person name="Machado H.R."/>
            <person name="Gram L."/>
            <person name="Vynne N.G."/>
        </authorList>
    </citation>
    <scope>NUCLEOTIDE SEQUENCE [LARGE SCALE GENOMIC DNA]</scope>
    <source>
        <strain evidence="4 5">KMM216</strain>
    </source>
</reference>
<dbReference type="EMBL" id="SEUK01000040">
    <property type="protein sequence ID" value="KAA1163830.1"/>
    <property type="molecule type" value="Genomic_DNA"/>
</dbReference>
<feature type="transmembrane region" description="Helical" evidence="1">
    <location>
        <begin position="39"/>
        <end position="59"/>
    </location>
</feature>
<keyword evidence="1" id="KW-1133">Transmembrane helix</keyword>
<evidence type="ECO:0000256" key="1">
    <source>
        <dbReference type="SAM" id="Phobius"/>
    </source>
</evidence>